<dbReference type="Gene3D" id="3.40.50.1820">
    <property type="entry name" value="alpha/beta hydrolase"/>
    <property type="match status" value="1"/>
</dbReference>
<feature type="active site" description="Charge relay system" evidence="7">
    <location>
        <position position="149"/>
    </location>
</feature>
<feature type="active site" description="Charge relay system" evidence="7">
    <location>
        <position position="225"/>
    </location>
</feature>
<evidence type="ECO:0000313" key="10">
    <source>
        <dbReference type="Proteomes" id="UP000027644"/>
    </source>
</evidence>
<dbReference type="SUPFAM" id="SSF53474">
    <property type="entry name" value="alpha/beta-Hydrolases"/>
    <property type="match status" value="1"/>
</dbReference>
<dbReference type="FunFam" id="3.40.50.1820:FF:000002">
    <property type="entry name" value="S-formylglutathione hydrolase"/>
    <property type="match status" value="1"/>
</dbReference>
<dbReference type="GO" id="GO:0005829">
    <property type="term" value="C:cytosol"/>
    <property type="evidence" value="ECO:0007669"/>
    <property type="project" value="TreeGrafter"/>
</dbReference>
<dbReference type="NCBIfam" id="TIGR02821">
    <property type="entry name" value="fghA_ester_D"/>
    <property type="match status" value="1"/>
</dbReference>
<dbReference type="InterPro" id="IPR000801">
    <property type="entry name" value="Esterase-like"/>
</dbReference>
<dbReference type="EC" id="3.1.2.12" evidence="2 6"/>
<evidence type="ECO:0000256" key="7">
    <source>
        <dbReference type="PIRSR" id="PIRSR614186-1"/>
    </source>
</evidence>
<keyword evidence="4 8" id="KW-0378">Hydrolase</keyword>
<dbReference type="GO" id="GO:0018738">
    <property type="term" value="F:S-formylglutathione hydrolase activity"/>
    <property type="evidence" value="ECO:0007669"/>
    <property type="project" value="UniProtKB-UniRule"/>
</dbReference>
<accession>A0A074V3N8</accession>
<protein>
    <recommendedName>
        <fullName evidence="2 6">S-formylglutathione hydrolase</fullName>
        <ecNumber evidence="2 6">3.1.2.12</ecNumber>
    </recommendedName>
</protein>
<proteinExistence type="inferred from homology"/>
<evidence type="ECO:0000256" key="5">
    <source>
        <dbReference type="ARBA" id="ARBA00047590"/>
    </source>
</evidence>
<dbReference type="AlphaFoldDB" id="A0A074V3N8"/>
<dbReference type="PANTHER" id="PTHR10061:SF0">
    <property type="entry name" value="S-FORMYLGLUTATHIONE HYDROLASE"/>
    <property type="match status" value="1"/>
</dbReference>
<evidence type="ECO:0000256" key="8">
    <source>
        <dbReference type="RuleBase" id="RU363068"/>
    </source>
</evidence>
<comment type="caution">
    <text evidence="9">The sequence shown here is derived from an EMBL/GenBank/DDBJ whole genome shotgun (WGS) entry which is preliminary data.</text>
</comment>
<dbReference type="GO" id="GO:0046294">
    <property type="term" value="P:formaldehyde catabolic process"/>
    <property type="evidence" value="ECO:0007669"/>
    <property type="project" value="InterPro"/>
</dbReference>
<comment type="similarity">
    <text evidence="1 8">Belongs to the esterase D family.</text>
</comment>
<dbReference type="GO" id="GO:0052689">
    <property type="term" value="F:carboxylic ester hydrolase activity"/>
    <property type="evidence" value="ECO:0007669"/>
    <property type="project" value="UniProtKB-KW"/>
</dbReference>
<evidence type="ECO:0000256" key="2">
    <source>
        <dbReference type="ARBA" id="ARBA00012479"/>
    </source>
</evidence>
<dbReference type="EMBL" id="AVQL01000455">
    <property type="protein sequence ID" value="KEQ00058.1"/>
    <property type="molecule type" value="Genomic_DNA"/>
</dbReference>
<dbReference type="PANTHER" id="PTHR10061">
    <property type="entry name" value="S-FORMYLGLUTATHIONE HYDROLASE"/>
    <property type="match status" value="1"/>
</dbReference>
<evidence type="ECO:0000256" key="4">
    <source>
        <dbReference type="ARBA" id="ARBA00022801"/>
    </source>
</evidence>
<name>A0A074V3N8_9NEIS</name>
<dbReference type="InterPro" id="IPR029058">
    <property type="entry name" value="AB_hydrolase_fold"/>
</dbReference>
<dbReference type="Proteomes" id="UP000027644">
    <property type="component" value="Unassembled WGS sequence"/>
</dbReference>
<comment type="catalytic activity">
    <reaction evidence="5 8">
        <text>S-formylglutathione + H2O = formate + glutathione + H(+)</text>
        <dbReference type="Rhea" id="RHEA:14961"/>
        <dbReference type="ChEBI" id="CHEBI:15377"/>
        <dbReference type="ChEBI" id="CHEBI:15378"/>
        <dbReference type="ChEBI" id="CHEBI:15740"/>
        <dbReference type="ChEBI" id="CHEBI:57688"/>
        <dbReference type="ChEBI" id="CHEBI:57925"/>
        <dbReference type="EC" id="3.1.2.12"/>
    </reaction>
</comment>
<evidence type="ECO:0000256" key="6">
    <source>
        <dbReference type="NCBIfam" id="TIGR02821"/>
    </source>
</evidence>
<comment type="function">
    <text evidence="8">Serine hydrolase involved in the detoxification of formaldehyde.</text>
</comment>
<dbReference type="InterPro" id="IPR014186">
    <property type="entry name" value="S-formylglutathione_hydrol"/>
</dbReference>
<keyword evidence="3 8" id="KW-0719">Serine esterase</keyword>
<sequence>MAEITLLTTHKLFNGEQRRYRHYSHSNQCDMTFSVYLPSRALQGYRLPVLYCLSGLTCTDENFSMKSGAQRFAAEWGIVLVMPDTSPRGTDVADADVHYLGQGAGFYLNATRQPWAQHYQMYDYVVTELPELIEKHFSVNEQRSLCGHSMGGHGALMIALKNPQRYVAVSAFAPIAHPVAGSWSQAAFSTYLGTNQQDWAAYDSTELISRYPFSLPVLIDQGSVDEYYPEQLNPQDFVQAAKAKGINIRYHLRENYDHSYYFVSTFIESHISFHAEAFGL</sequence>
<organism evidence="9 10">
    <name type="scientific">Snodgrassella alvi SCGC AB-598-J21</name>
    <dbReference type="NCBI Taxonomy" id="1385367"/>
    <lineage>
        <taxon>Bacteria</taxon>
        <taxon>Pseudomonadati</taxon>
        <taxon>Pseudomonadota</taxon>
        <taxon>Betaproteobacteria</taxon>
        <taxon>Neisseriales</taxon>
        <taxon>Neisseriaceae</taxon>
        <taxon>Snodgrassella</taxon>
    </lineage>
</organism>
<reference evidence="9 10" key="1">
    <citation type="journal article" date="2014" name="PLoS Genet.">
        <title>Hidden diversity in honey bee gut symbionts detected by single-cell genomics.</title>
        <authorList>
            <person name="Engel P."/>
            <person name="Stepanauskas R."/>
            <person name="Moran N."/>
        </authorList>
    </citation>
    <scope>NUCLEOTIDE SEQUENCE [LARGE SCALE GENOMIC DNA]</scope>
    <source>
        <strain evidence="9 10">SCGC AB-598-J21</strain>
    </source>
</reference>
<evidence type="ECO:0000256" key="1">
    <source>
        <dbReference type="ARBA" id="ARBA00005622"/>
    </source>
</evidence>
<gene>
    <name evidence="9" type="ORF">SASC598J21_021710</name>
</gene>
<evidence type="ECO:0000256" key="3">
    <source>
        <dbReference type="ARBA" id="ARBA00022487"/>
    </source>
</evidence>
<evidence type="ECO:0000313" key="9">
    <source>
        <dbReference type="EMBL" id="KEQ00058.1"/>
    </source>
</evidence>
<dbReference type="Pfam" id="PF00756">
    <property type="entry name" value="Esterase"/>
    <property type="match status" value="1"/>
</dbReference>
<feature type="active site" description="Charge relay system" evidence="7">
    <location>
        <position position="258"/>
    </location>
</feature>